<evidence type="ECO:0000256" key="5">
    <source>
        <dbReference type="ARBA" id="ARBA00023163"/>
    </source>
</evidence>
<keyword evidence="13" id="KW-1185">Reference proteome</keyword>
<feature type="domain" description="Transcription initiation factor TFIID component TAF4 C-terminal" evidence="10">
    <location>
        <begin position="81"/>
        <end position="350"/>
    </location>
</feature>
<evidence type="ECO:0000256" key="3">
    <source>
        <dbReference type="ARBA" id="ARBA00017306"/>
    </source>
</evidence>
<evidence type="ECO:0000256" key="8">
    <source>
        <dbReference type="ARBA" id="ARBA00031747"/>
    </source>
</evidence>
<gene>
    <name evidence="12" type="primary">taf4</name>
    <name evidence="11" type="ORF">SJAG_00741</name>
</gene>
<evidence type="ECO:0000313" key="12">
    <source>
        <dbReference type="JaponicusDB" id="SJAG_00741"/>
    </source>
</evidence>
<feature type="region of interest" description="Disordered" evidence="9">
    <location>
        <begin position="1"/>
        <end position="76"/>
    </location>
</feature>
<dbReference type="InterPro" id="IPR007900">
    <property type="entry name" value="TAF4_C"/>
</dbReference>
<evidence type="ECO:0000256" key="9">
    <source>
        <dbReference type="SAM" id="MobiDB-lite"/>
    </source>
</evidence>
<dbReference type="eggNOG" id="KOG2341">
    <property type="taxonomic scope" value="Eukaryota"/>
</dbReference>
<comment type="similarity">
    <text evidence="2">Belongs to the TAF4 family.</text>
</comment>
<reference evidence="11 13" key="1">
    <citation type="journal article" date="2011" name="Science">
        <title>Comparative functional genomics of the fission yeasts.</title>
        <authorList>
            <person name="Rhind N."/>
            <person name="Chen Z."/>
            <person name="Yassour M."/>
            <person name="Thompson D.A."/>
            <person name="Haas B.J."/>
            <person name="Habib N."/>
            <person name="Wapinski I."/>
            <person name="Roy S."/>
            <person name="Lin M.F."/>
            <person name="Heiman D.I."/>
            <person name="Young S.K."/>
            <person name="Furuya K."/>
            <person name="Guo Y."/>
            <person name="Pidoux A."/>
            <person name="Chen H.M."/>
            <person name="Robbertse B."/>
            <person name="Goldberg J.M."/>
            <person name="Aoki K."/>
            <person name="Bayne E.H."/>
            <person name="Berlin A.M."/>
            <person name="Desjardins C.A."/>
            <person name="Dobbs E."/>
            <person name="Dukaj L."/>
            <person name="Fan L."/>
            <person name="FitzGerald M.G."/>
            <person name="French C."/>
            <person name="Gujja S."/>
            <person name="Hansen K."/>
            <person name="Keifenheim D."/>
            <person name="Levin J.Z."/>
            <person name="Mosher R.A."/>
            <person name="Mueller C.A."/>
            <person name="Pfiffner J."/>
            <person name="Priest M."/>
            <person name="Russ C."/>
            <person name="Smialowska A."/>
            <person name="Swoboda P."/>
            <person name="Sykes S.M."/>
            <person name="Vaughn M."/>
            <person name="Vengrova S."/>
            <person name="Yoder R."/>
            <person name="Zeng Q."/>
            <person name="Allshire R."/>
            <person name="Baulcombe D."/>
            <person name="Birren B.W."/>
            <person name="Brown W."/>
            <person name="Ekwall K."/>
            <person name="Kellis M."/>
            <person name="Leatherwood J."/>
            <person name="Levin H."/>
            <person name="Margalit H."/>
            <person name="Martienssen R."/>
            <person name="Nieduszynski C.A."/>
            <person name="Spatafora J.W."/>
            <person name="Friedman N."/>
            <person name="Dalgaard J.Z."/>
            <person name="Baumann P."/>
            <person name="Niki H."/>
            <person name="Regev A."/>
            <person name="Nusbaum C."/>
        </authorList>
    </citation>
    <scope>NUCLEOTIDE SEQUENCE [LARGE SCALE GENOMIC DNA]</scope>
    <source>
        <strain evidence="13">yFS275 / FY16936</strain>
    </source>
</reference>
<feature type="region of interest" description="Disordered" evidence="9">
    <location>
        <begin position="225"/>
        <end position="260"/>
    </location>
</feature>
<dbReference type="GeneID" id="7052157"/>
<evidence type="ECO:0000313" key="13">
    <source>
        <dbReference type="Proteomes" id="UP000001744"/>
    </source>
</evidence>
<sequence length="368" mass="40224">MNYGIMDVGNNPVKRPGDGDDGPFSKRHRNEEMPDYQGVNGTRKPSYTSGAGAGMAKPHGSQSLNAGGAGGGIDGQETDQLQDALTSFGFNLKEEEMNLSTSLYDASNLNTFALTTEDRSRKSDFLNSFALIQTVNRIVSMHRLKGIDPEIHALISMSARDYLANLIQKMMVESNHRTTVVDTKRLKQIDNVRQTLASIAHKEYESEERRRAVLNIRRAEHEARLAEMNAANNGEDGSSSRRRKEQSSAAAAKNISEDAQNRMTNATASIMAGSALPSGGKKYSWMATDMTPITPAIGGGFGIRKKDSASHKMANLAKDGTLPVLHEEQNLVTMRDALAVLEMDREGAGRVFGRGARAMMRGYIRLKD</sequence>
<dbReference type="PANTHER" id="PTHR15138">
    <property type="entry name" value="TRANSCRIPTION INITIATION FACTOR TFIID SUBUNIT 4"/>
    <property type="match status" value="1"/>
</dbReference>
<evidence type="ECO:0000256" key="6">
    <source>
        <dbReference type="ARBA" id="ARBA00023242"/>
    </source>
</evidence>
<dbReference type="GO" id="GO:0006366">
    <property type="term" value="P:transcription by RNA polymerase II"/>
    <property type="evidence" value="ECO:0007669"/>
    <property type="project" value="UniProtKB-ARBA"/>
</dbReference>
<dbReference type="GO" id="GO:0006352">
    <property type="term" value="P:DNA-templated transcription initiation"/>
    <property type="evidence" value="ECO:0007669"/>
    <property type="project" value="InterPro"/>
</dbReference>
<evidence type="ECO:0000256" key="1">
    <source>
        <dbReference type="ARBA" id="ARBA00004123"/>
    </source>
</evidence>
<dbReference type="CDD" id="cd08045">
    <property type="entry name" value="HFD_TAF4"/>
    <property type="match status" value="1"/>
</dbReference>
<accession>B6JWG5</accession>
<dbReference type="PANTHER" id="PTHR15138:SF14">
    <property type="entry name" value="TRANSCRIPTION INITIATION FACTOR TFIID SUBUNIT 4"/>
    <property type="match status" value="1"/>
</dbReference>
<dbReference type="RefSeq" id="XP_002172009.2">
    <property type="nucleotide sequence ID" value="XM_002171973.2"/>
</dbReference>
<keyword evidence="6" id="KW-0539">Nucleus</keyword>
<dbReference type="GO" id="GO:0005669">
    <property type="term" value="C:transcription factor TFIID complex"/>
    <property type="evidence" value="ECO:0007669"/>
    <property type="project" value="EnsemblFungi"/>
</dbReference>
<keyword evidence="4" id="KW-0805">Transcription regulation</keyword>
<organism evidence="11 13">
    <name type="scientific">Schizosaccharomyces japonicus (strain yFS275 / FY16936)</name>
    <name type="common">Fission yeast</name>
    <dbReference type="NCBI Taxonomy" id="402676"/>
    <lineage>
        <taxon>Eukaryota</taxon>
        <taxon>Fungi</taxon>
        <taxon>Dikarya</taxon>
        <taxon>Ascomycota</taxon>
        <taxon>Taphrinomycotina</taxon>
        <taxon>Schizosaccharomycetes</taxon>
        <taxon>Schizosaccharomycetales</taxon>
        <taxon>Schizosaccharomycetaceae</taxon>
        <taxon>Schizosaccharomyces</taxon>
    </lineage>
</organism>
<evidence type="ECO:0000256" key="7">
    <source>
        <dbReference type="ARBA" id="ARBA00025346"/>
    </source>
</evidence>
<proteinExistence type="inferred from homology"/>
<comment type="subcellular location">
    <subcellularLocation>
        <location evidence="1">Nucleus</location>
    </subcellularLocation>
</comment>
<dbReference type="VEuPathDB" id="FungiDB:SJAG_00741"/>
<dbReference type="STRING" id="402676.B6JWG5"/>
<protein>
    <recommendedName>
        <fullName evidence="3">Transcription initiation factor TFIID subunit 4</fullName>
    </recommendedName>
    <alternativeName>
        <fullName evidence="8">TBP-associated factor 4</fullName>
    </alternativeName>
</protein>
<dbReference type="Proteomes" id="UP000001744">
    <property type="component" value="Unassembled WGS sequence"/>
</dbReference>
<feature type="compositionally biased region" description="Polar residues" evidence="9">
    <location>
        <begin position="39"/>
        <end position="49"/>
    </location>
</feature>
<evidence type="ECO:0000313" key="11">
    <source>
        <dbReference type="EMBL" id="EEB05716.2"/>
    </source>
</evidence>
<dbReference type="InterPro" id="IPR045144">
    <property type="entry name" value="TAF4"/>
</dbReference>
<dbReference type="OMA" id="KYSWMAT"/>
<dbReference type="EMBL" id="KE651166">
    <property type="protein sequence ID" value="EEB05716.2"/>
    <property type="molecule type" value="Genomic_DNA"/>
</dbReference>
<dbReference type="Pfam" id="PF05236">
    <property type="entry name" value="TAF4"/>
    <property type="match status" value="1"/>
</dbReference>
<evidence type="ECO:0000259" key="10">
    <source>
        <dbReference type="Pfam" id="PF05236"/>
    </source>
</evidence>
<dbReference type="JaponicusDB" id="SJAG_00741">
    <property type="gene designation" value="taf4"/>
</dbReference>
<name>B6JWG5_SCHJY</name>
<evidence type="ECO:0000256" key="2">
    <source>
        <dbReference type="ARBA" id="ARBA00006178"/>
    </source>
</evidence>
<dbReference type="OrthoDB" id="21060at2759"/>
<dbReference type="AlphaFoldDB" id="B6JWG5"/>
<evidence type="ECO:0000256" key="4">
    <source>
        <dbReference type="ARBA" id="ARBA00023015"/>
    </source>
</evidence>
<comment type="function">
    <text evidence="7">Functions as a component of the DNA-binding general transcription factor complex TFIID. Binding of TFIID to a promoter (with or without TATA element) is the initial step in pre-initiation complex (PIC) formation. TFIID plays a key role in the regulation of gene expression by RNA polymerase II through different activities such as transcription activator interaction, core promoter recognition and selectivity, TFIIA and TFIIB interaction, chromatin modification (histone acetylation by TAF1), facilitation of DNA opening and initiation of transcription.</text>
</comment>
<keyword evidence="5" id="KW-0804">Transcription</keyword>
<dbReference type="HOGENOM" id="CLU_759021_0_0_1"/>